<evidence type="ECO:0000313" key="4">
    <source>
        <dbReference type="EMBL" id="GAP03464.1"/>
    </source>
</evidence>
<protein>
    <submittedName>
        <fullName evidence="4">Immunity protein PlnI, membrane-bound protease CAAX family</fullName>
    </submittedName>
</protein>
<dbReference type="STRING" id="709323.GCA_001047135_00006"/>
<evidence type="ECO:0000256" key="1">
    <source>
        <dbReference type="ARBA" id="ARBA00009067"/>
    </source>
</evidence>
<dbReference type="InterPro" id="IPR003675">
    <property type="entry name" value="Rce1/LyrA-like_dom"/>
</dbReference>
<dbReference type="InterPro" id="IPR052710">
    <property type="entry name" value="CAAX_protease"/>
</dbReference>
<feature type="transmembrane region" description="Helical" evidence="2">
    <location>
        <begin position="51"/>
        <end position="69"/>
    </location>
</feature>
<sequence length="260" mass="30030">MKMTRKNTLTGLIIPVALFLVLELLITQLGVYQALNALYYHFNLTQFEANFLFKISELFVVILLNHWITKQSFYMHRSFTIWDYAFWLLIIAMALPFFKTPDLIISLATGVMGGFSEEFLTRGVLLGRFLDYTSRNGYSYRKLMEAVAISNLIFALLHLTNLSHASLQYVLVQIVLSFFGGLAYSALYVQTGSLWYPIALHFATDYMRTANDMSQIQDGRFESMALMVLNYLKIGLIIYVFWPRKHAPALVQRIQTDRKN</sequence>
<comment type="similarity">
    <text evidence="1">Belongs to the UPF0177 family.</text>
</comment>
<feature type="transmembrane region" description="Helical" evidence="2">
    <location>
        <begin position="81"/>
        <end position="98"/>
    </location>
</feature>
<evidence type="ECO:0000259" key="3">
    <source>
        <dbReference type="Pfam" id="PF02517"/>
    </source>
</evidence>
<keyword evidence="2" id="KW-1133">Transmembrane helix</keyword>
<dbReference type="EMBL" id="DF968078">
    <property type="protein sequence ID" value="GAP03464.1"/>
    <property type="molecule type" value="Genomic_DNA"/>
</dbReference>
<dbReference type="GO" id="GO:0080120">
    <property type="term" value="P:CAAX-box protein maturation"/>
    <property type="evidence" value="ECO:0007669"/>
    <property type="project" value="UniProtKB-ARBA"/>
</dbReference>
<keyword evidence="4" id="KW-0645">Protease</keyword>
<keyword evidence="2" id="KW-0812">Transmembrane</keyword>
<accession>A0A3F3GXS6</accession>
<dbReference type="GO" id="GO:0006508">
    <property type="term" value="P:proteolysis"/>
    <property type="evidence" value="ECO:0007669"/>
    <property type="project" value="UniProtKB-KW"/>
</dbReference>
<evidence type="ECO:0000256" key="2">
    <source>
        <dbReference type="SAM" id="Phobius"/>
    </source>
</evidence>
<dbReference type="AlphaFoldDB" id="A0A3F3GXS6"/>
<feature type="transmembrane region" description="Helical" evidence="2">
    <location>
        <begin position="223"/>
        <end position="242"/>
    </location>
</feature>
<name>A0A3F3GXS6_9LACO</name>
<gene>
    <name evidence="4" type="ORF">FTRO_0010060</name>
</gene>
<feature type="domain" description="CAAX prenyl protease 2/Lysostaphin resistance protein A-like" evidence="3">
    <location>
        <begin position="103"/>
        <end position="207"/>
    </location>
</feature>
<keyword evidence="2" id="KW-0472">Membrane</keyword>
<dbReference type="GO" id="GO:0004175">
    <property type="term" value="F:endopeptidase activity"/>
    <property type="evidence" value="ECO:0007669"/>
    <property type="project" value="UniProtKB-ARBA"/>
</dbReference>
<feature type="transmembrane region" description="Helical" evidence="2">
    <location>
        <begin position="146"/>
        <end position="164"/>
    </location>
</feature>
<feature type="transmembrane region" description="Helical" evidence="2">
    <location>
        <begin position="170"/>
        <end position="189"/>
    </location>
</feature>
<dbReference type="Proteomes" id="UP000064514">
    <property type="component" value="Unassembled WGS sequence"/>
</dbReference>
<dbReference type="PANTHER" id="PTHR36435">
    <property type="entry name" value="SLR1288 PROTEIN"/>
    <property type="match status" value="1"/>
</dbReference>
<feature type="transmembrane region" description="Helical" evidence="2">
    <location>
        <begin position="12"/>
        <end position="31"/>
    </location>
</feature>
<proteinExistence type="inferred from homology"/>
<organism evidence="4">
    <name type="scientific">Fructobacillus tropaeoli</name>
    <dbReference type="NCBI Taxonomy" id="709323"/>
    <lineage>
        <taxon>Bacteria</taxon>
        <taxon>Bacillati</taxon>
        <taxon>Bacillota</taxon>
        <taxon>Bacilli</taxon>
        <taxon>Lactobacillales</taxon>
        <taxon>Lactobacillaceae</taxon>
        <taxon>Fructobacillus</taxon>
    </lineage>
</organism>
<reference evidence="4" key="1">
    <citation type="journal article" date="2015" name="BMC Genomics">
        <title>Comparative genomics of Fructobacillus spp. and Leuconostoc spp. reveals niche-specific evolution of Fructobacillus spp.</title>
        <authorList>
            <person name="Endo A."/>
            <person name="Tanizawa Y."/>
            <person name="Tanaka N."/>
            <person name="Maeno S."/>
            <person name="Kumar H."/>
            <person name="Shiwa Y."/>
            <person name="Okada S."/>
            <person name="Yoshikawa H."/>
            <person name="Dicks L."/>
            <person name="Nakagawa J."/>
            <person name="Arita M."/>
        </authorList>
    </citation>
    <scope>NUCLEOTIDE SEQUENCE [LARGE SCALE GENOMIC DNA]</scope>
    <source>
        <strain evidence="4">F214-1</strain>
    </source>
</reference>
<dbReference type="PANTHER" id="PTHR36435:SF1">
    <property type="entry name" value="CAAX AMINO TERMINAL PROTEASE FAMILY PROTEIN"/>
    <property type="match status" value="1"/>
</dbReference>
<dbReference type="Pfam" id="PF02517">
    <property type="entry name" value="Rce1-like"/>
    <property type="match status" value="1"/>
</dbReference>
<keyword evidence="4" id="KW-0378">Hydrolase</keyword>